<keyword evidence="2" id="KW-1185">Reference proteome</keyword>
<organism evidence="1 2">
    <name type="scientific">Paralvinella palmiformis</name>
    <dbReference type="NCBI Taxonomy" id="53620"/>
    <lineage>
        <taxon>Eukaryota</taxon>
        <taxon>Metazoa</taxon>
        <taxon>Spiralia</taxon>
        <taxon>Lophotrochozoa</taxon>
        <taxon>Annelida</taxon>
        <taxon>Polychaeta</taxon>
        <taxon>Sedentaria</taxon>
        <taxon>Canalipalpata</taxon>
        <taxon>Terebellida</taxon>
        <taxon>Terebelliformia</taxon>
        <taxon>Alvinellidae</taxon>
        <taxon>Paralvinella</taxon>
    </lineage>
</organism>
<evidence type="ECO:0000313" key="1">
    <source>
        <dbReference type="EMBL" id="KAK2145730.1"/>
    </source>
</evidence>
<sequence>MKSRIDQKKMEDNTDETFLRIRRKTKDSNNSGLFLGDRRKQKQLIISFLLTDFRSLSNWRRFELRERLPGRRFLCLLSRTPPPSHLDAVLTRPGRRDGVEEIGRFLRLDSSPAVGRCGAGVGRESDDVRLSRQSTEDHSTGFGRAASSVKEVFQYFNGSDLIWLIHKLGFGEGRTTGITTGLESSERRSCVRRAETPTARDLAVEERIKPLTAKQWDLIRGSSNGAGR</sequence>
<reference evidence="1" key="1">
    <citation type="journal article" date="2023" name="Mol. Biol. Evol.">
        <title>Third-Generation Sequencing Reveals the Adaptive Role of the Epigenome in Three Deep-Sea Polychaetes.</title>
        <authorList>
            <person name="Perez M."/>
            <person name="Aroh O."/>
            <person name="Sun Y."/>
            <person name="Lan Y."/>
            <person name="Juniper S.K."/>
            <person name="Young C.R."/>
            <person name="Angers B."/>
            <person name="Qian P.Y."/>
        </authorList>
    </citation>
    <scope>NUCLEOTIDE SEQUENCE</scope>
    <source>
        <strain evidence="1">P08H-3</strain>
    </source>
</reference>
<evidence type="ECO:0000313" key="2">
    <source>
        <dbReference type="Proteomes" id="UP001208570"/>
    </source>
</evidence>
<proteinExistence type="predicted"/>
<dbReference type="AlphaFoldDB" id="A0AAD9J507"/>
<dbReference type="EMBL" id="JAODUP010000660">
    <property type="protein sequence ID" value="KAK2145730.1"/>
    <property type="molecule type" value="Genomic_DNA"/>
</dbReference>
<dbReference type="Proteomes" id="UP001208570">
    <property type="component" value="Unassembled WGS sequence"/>
</dbReference>
<protein>
    <submittedName>
        <fullName evidence="1">Uncharacterized protein</fullName>
    </submittedName>
</protein>
<comment type="caution">
    <text evidence="1">The sequence shown here is derived from an EMBL/GenBank/DDBJ whole genome shotgun (WGS) entry which is preliminary data.</text>
</comment>
<gene>
    <name evidence="1" type="ORF">LSH36_660g01028</name>
</gene>
<accession>A0AAD9J507</accession>
<name>A0AAD9J507_9ANNE</name>